<dbReference type="EMBL" id="JBGJLR010000020">
    <property type="protein sequence ID" value="MEZ2740768.1"/>
    <property type="molecule type" value="Genomic_DNA"/>
</dbReference>
<dbReference type="RefSeq" id="WP_313603903.1">
    <property type="nucleotide sequence ID" value="NZ_DAMCKS010000007.1"/>
</dbReference>
<reference evidence="2 3" key="1">
    <citation type="submission" date="2024-08" db="EMBL/GenBank/DDBJ databases">
        <authorList>
            <person name="Feng Z."/>
            <person name="Ronholm J."/>
        </authorList>
    </citation>
    <scope>NUCLEOTIDE SEQUENCE [LARGE SCALE GENOMIC DNA]</scope>
    <source>
        <strain evidence="2 3">4-AB0-8</strain>
    </source>
</reference>
<feature type="region of interest" description="Disordered" evidence="1">
    <location>
        <begin position="49"/>
        <end position="71"/>
    </location>
</feature>
<keyword evidence="3" id="KW-1185">Reference proteome</keyword>
<evidence type="ECO:0000313" key="3">
    <source>
        <dbReference type="Proteomes" id="UP001567350"/>
    </source>
</evidence>
<organism evidence="2 3">
    <name type="scientific">Comamonas jiangduensis</name>
    <dbReference type="NCBI Taxonomy" id="1194168"/>
    <lineage>
        <taxon>Bacteria</taxon>
        <taxon>Pseudomonadati</taxon>
        <taxon>Pseudomonadota</taxon>
        <taxon>Betaproteobacteria</taxon>
        <taxon>Burkholderiales</taxon>
        <taxon>Comamonadaceae</taxon>
        <taxon>Comamonas</taxon>
    </lineage>
</organism>
<evidence type="ECO:0008006" key="4">
    <source>
        <dbReference type="Google" id="ProtNLM"/>
    </source>
</evidence>
<proteinExistence type="predicted"/>
<evidence type="ECO:0000313" key="2">
    <source>
        <dbReference type="EMBL" id="MEZ2740768.1"/>
    </source>
</evidence>
<accession>A0ABV4IFY8</accession>
<comment type="caution">
    <text evidence="2">The sequence shown here is derived from an EMBL/GenBank/DDBJ whole genome shotgun (WGS) entry which is preliminary data.</text>
</comment>
<gene>
    <name evidence="2" type="ORF">ACBP88_15170</name>
</gene>
<name>A0ABV4IFY8_9BURK</name>
<protein>
    <recommendedName>
        <fullName evidence="4">DUF4224 domain-containing protein</fullName>
    </recommendedName>
</protein>
<dbReference type="Proteomes" id="UP001567350">
    <property type="component" value="Unassembled WGS sequence"/>
</dbReference>
<sequence length="71" mass="7801">MSLHLTEAEVNELCAPLKQRAAQQRFIEHVLGIPVLGKRPDGLPLVGRSAAEQRLNNKQPVSSPGGFKWSK</sequence>
<evidence type="ECO:0000256" key="1">
    <source>
        <dbReference type="SAM" id="MobiDB-lite"/>
    </source>
</evidence>